<keyword evidence="4" id="KW-1185">Reference proteome</keyword>
<reference evidence="3" key="1">
    <citation type="submission" date="2013-07" db="EMBL/GenBank/DDBJ databases">
        <authorList>
            <consortium name="The Broad Institute Genome Sequencing Platform"/>
            <person name="Cuomo C."/>
            <person name="Litvintseva A."/>
            <person name="Chen Y."/>
            <person name="Heitman J."/>
            <person name="Sun S."/>
            <person name="Springer D."/>
            <person name="Dromer F."/>
            <person name="Young S.K."/>
            <person name="Zeng Q."/>
            <person name="Gargeya S."/>
            <person name="Fitzgerald M."/>
            <person name="Abouelleil A."/>
            <person name="Alvarado L."/>
            <person name="Berlin A.M."/>
            <person name="Chapman S.B."/>
            <person name="Dewar J."/>
            <person name="Goldberg J."/>
            <person name="Griggs A."/>
            <person name="Gujja S."/>
            <person name="Hansen M."/>
            <person name="Howarth C."/>
            <person name="Imamovic A."/>
            <person name="Larimer J."/>
            <person name="McCowan C."/>
            <person name="Murphy C."/>
            <person name="Pearson M."/>
            <person name="Priest M."/>
            <person name="Roberts A."/>
            <person name="Saif S."/>
            <person name="Shea T."/>
            <person name="Sykes S."/>
            <person name="Wortman J."/>
            <person name="Nusbaum C."/>
            <person name="Birren B."/>
        </authorList>
    </citation>
    <scope>NUCLEOTIDE SEQUENCE</scope>
    <source>
        <strain evidence="3">CBS 10737</strain>
    </source>
</reference>
<dbReference type="Proteomes" id="UP000094020">
    <property type="component" value="Chromosome 2"/>
</dbReference>
<evidence type="ECO:0000313" key="4">
    <source>
        <dbReference type="Proteomes" id="UP000094020"/>
    </source>
</evidence>
<dbReference type="PANTHER" id="PTHR13357:SF1">
    <property type="entry name" value="NCK-INTERACTING PROTEIN WITH SH3 DOMAIN"/>
    <property type="match status" value="1"/>
</dbReference>
<gene>
    <name evidence="3" type="ORF">I206_101503</name>
</gene>
<dbReference type="GeneID" id="30174893"/>
<sequence length="724" mass="81847">MPHREASFTDKYLRHHHHHHHSHRDKDGHSYRRRSRDRTSSSSNGVIEEPEQIVGGSMDVHVRVHSSEQFWHELELIVDIPESPTLAQLDGTLRMFVTFCAAYHDKYLSSANEIQHAVELILDSELFTFHYERMVGIIMSDAQENTNPHDLYILYHMIWYYGHRHPSLFRSHRKWRKLLPTLGEIVGLDCDEQHFEMGLPPIEARLRLPATHLMYEVCRVQKLTPDELSQFDDSFIDHLFDLVETTRDMQDERLNYAVIKLIVALNEQFMVSSLPSKTSSASNQAIQSSKGESNGIIGIGLEKQINGDGKSITSPSDIKVFDEPESAISNSFKSHSQPKSGSLLSPDMNNFGGAHVRNHFRARSGTMSSTYHHDHSEEAKKNNRVLVVLMRRLGSSKTFGENMIFMLNRAENTPDDLCAQLLILKILYLLFTTPGTQEYFFTNDLRVLLDVFIRELVDLPDECEALRHTYLRVLYPLLNHTQLRSDPYKRPQIKLVLSSLIANNHIREVNATTTRLVERCTAEPRKLERSHSAENVRNAQRQESASSTISLDSIASALPKSLGSTSIYTSRDPVRQSSLNDVSASLTMPGRDRPSSSASTYSHPNNSSQEIIRSENSTPPPGSAGFSPTTPPKGRRKAPAPPKTKPNRKMSNASWTSFDSEHTNNEEDGTFTATSPMSSSGILIDRGGKNVPPPIIEINHIPMQRESTEEAQKPVKNGWITFST</sequence>
<evidence type="ECO:0000259" key="2">
    <source>
        <dbReference type="Pfam" id="PF09431"/>
    </source>
</evidence>
<protein>
    <recommendedName>
        <fullName evidence="2">SPIN90/Ldb17 leucine-rich domain-containing protein</fullName>
    </recommendedName>
</protein>
<organism evidence="3 4">
    <name type="scientific">Kwoniella pini CBS 10737</name>
    <dbReference type="NCBI Taxonomy" id="1296096"/>
    <lineage>
        <taxon>Eukaryota</taxon>
        <taxon>Fungi</taxon>
        <taxon>Dikarya</taxon>
        <taxon>Basidiomycota</taxon>
        <taxon>Agaricomycotina</taxon>
        <taxon>Tremellomycetes</taxon>
        <taxon>Tremellales</taxon>
        <taxon>Cryptococcaceae</taxon>
        <taxon>Kwoniella</taxon>
    </lineage>
</organism>
<evidence type="ECO:0000313" key="3">
    <source>
        <dbReference type="EMBL" id="WWC67593.1"/>
    </source>
</evidence>
<dbReference type="PANTHER" id="PTHR13357">
    <property type="entry name" value="SH3 ADAPTER PROTEIN SPIN90 NCK INTERACTING PROTEIN WITH SH3 DOMAIN"/>
    <property type="match status" value="1"/>
</dbReference>
<dbReference type="InterPro" id="IPR018556">
    <property type="entry name" value="SPIN90/Ldb17_LRD"/>
</dbReference>
<feature type="compositionally biased region" description="Polar residues" evidence="1">
    <location>
        <begin position="564"/>
        <end position="586"/>
    </location>
</feature>
<dbReference type="GO" id="GO:0051666">
    <property type="term" value="P:actin cortical patch localization"/>
    <property type="evidence" value="ECO:0007669"/>
    <property type="project" value="TreeGrafter"/>
</dbReference>
<dbReference type="GO" id="GO:0000147">
    <property type="term" value="P:actin cortical patch assembly"/>
    <property type="evidence" value="ECO:0007669"/>
    <property type="project" value="TreeGrafter"/>
</dbReference>
<feature type="region of interest" description="Disordered" evidence="1">
    <location>
        <begin position="564"/>
        <end position="724"/>
    </location>
</feature>
<feature type="compositionally biased region" description="Basic residues" evidence="1">
    <location>
        <begin position="13"/>
        <end position="23"/>
    </location>
</feature>
<dbReference type="GO" id="GO:0071933">
    <property type="term" value="F:Arp2/3 complex binding"/>
    <property type="evidence" value="ECO:0007669"/>
    <property type="project" value="TreeGrafter"/>
</dbReference>
<reference evidence="3" key="2">
    <citation type="submission" date="2024-02" db="EMBL/GenBank/DDBJ databases">
        <title>Comparative genomics of Cryptococcus and Kwoniella reveals pathogenesis evolution and contrasting modes of karyotype evolution via chromosome fusion or intercentromeric recombination.</title>
        <authorList>
            <person name="Coelho M.A."/>
            <person name="David-Palma M."/>
            <person name="Shea T."/>
            <person name="Bowers K."/>
            <person name="McGinley-Smith S."/>
            <person name="Mohammad A.W."/>
            <person name="Gnirke A."/>
            <person name="Yurkov A.M."/>
            <person name="Nowrousian M."/>
            <person name="Sun S."/>
            <person name="Cuomo C.A."/>
            <person name="Heitman J."/>
        </authorList>
    </citation>
    <scope>NUCLEOTIDE SEQUENCE</scope>
    <source>
        <strain evidence="3">CBS 10737</strain>
    </source>
</reference>
<feature type="compositionally biased region" description="Polar residues" evidence="1">
    <location>
        <begin position="671"/>
        <end position="681"/>
    </location>
</feature>
<feature type="compositionally biased region" description="Polar residues" evidence="1">
    <location>
        <begin position="595"/>
        <end position="617"/>
    </location>
</feature>
<dbReference type="GO" id="GO:0030479">
    <property type="term" value="C:actin cortical patch"/>
    <property type="evidence" value="ECO:0007669"/>
    <property type="project" value="TreeGrafter"/>
</dbReference>
<name>A0AAJ8L1D9_9TREE</name>
<proteinExistence type="predicted"/>
<accession>A0AAJ8L1D9</accession>
<evidence type="ECO:0000256" key="1">
    <source>
        <dbReference type="SAM" id="MobiDB-lite"/>
    </source>
</evidence>
<dbReference type="EMBL" id="CP144520">
    <property type="protein sequence ID" value="WWC67593.1"/>
    <property type="molecule type" value="Genomic_DNA"/>
</dbReference>
<dbReference type="KEGG" id="kpin:30174893"/>
<dbReference type="AlphaFoldDB" id="A0AAJ8L1D9"/>
<feature type="domain" description="SPIN90/Ldb17 leucine-rich" evidence="2">
    <location>
        <begin position="371"/>
        <end position="493"/>
    </location>
</feature>
<dbReference type="Pfam" id="PF09431">
    <property type="entry name" value="SPIN90_LRD"/>
    <property type="match status" value="1"/>
</dbReference>
<feature type="region of interest" description="Disordered" evidence="1">
    <location>
        <begin position="523"/>
        <end position="548"/>
    </location>
</feature>
<feature type="compositionally biased region" description="Basic and acidic residues" evidence="1">
    <location>
        <begin position="1"/>
        <end position="12"/>
    </location>
</feature>
<dbReference type="RefSeq" id="XP_070058499.1">
    <property type="nucleotide sequence ID" value="XM_070202398.1"/>
</dbReference>
<feature type="compositionally biased region" description="Polar residues" evidence="1">
    <location>
        <begin position="649"/>
        <end position="658"/>
    </location>
</feature>
<feature type="region of interest" description="Disordered" evidence="1">
    <location>
        <begin position="1"/>
        <end position="52"/>
    </location>
</feature>
<dbReference type="GO" id="GO:0006897">
    <property type="term" value="P:endocytosis"/>
    <property type="evidence" value="ECO:0007669"/>
    <property type="project" value="TreeGrafter"/>
</dbReference>
<dbReference type="InterPro" id="IPR030125">
    <property type="entry name" value="SPIN90/Ldb17"/>
</dbReference>
<feature type="compositionally biased region" description="Basic and acidic residues" evidence="1">
    <location>
        <begin position="523"/>
        <end position="534"/>
    </location>
</feature>
<feature type="compositionally biased region" description="Polar residues" evidence="1">
    <location>
        <begin position="535"/>
        <end position="548"/>
    </location>
</feature>